<evidence type="ECO:0000313" key="7">
    <source>
        <dbReference type="Proteomes" id="UP001295423"/>
    </source>
</evidence>
<dbReference type="FunFam" id="3.30.460.10:FF:000019">
    <property type="entry name" value="tRNA nucleotidyltransferase cca2"/>
    <property type="match status" value="1"/>
</dbReference>
<keyword evidence="7" id="KW-1185">Reference proteome</keyword>
<dbReference type="GO" id="GO:0003723">
    <property type="term" value="F:RNA binding"/>
    <property type="evidence" value="ECO:0007669"/>
    <property type="project" value="UniProtKB-KW"/>
</dbReference>
<dbReference type="GO" id="GO:0005739">
    <property type="term" value="C:mitochondrion"/>
    <property type="evidence" value="ECO:0007669"/>
    <property type="project" value="UniProtKB-ARBA"/>
</dbReference>
<evidence type="ECO:0000259" key="5">
    <source>
        <dbReference type="Pfam" id="PF01743"/>
    </source>
</evidence>
<dbReference type="Gene3D" id="1.10.3090.10">
    <property type="entry name" value="cca-adding enzyme, domain 2"/>
    <property type="match status" value="1"/>
</dbReference>
<evidence type="ECO:0000256" key="1">
    <source>
        <dbReference type="ARBA" id="ARBA00007265"/>
    </source>
</evidence>
<accession>A0AAD2FVH5</accession>
<sequence length="581" mass="66064">MNDSYSGNLPEYPKNAVPIVYPVTLIVDPESSCQSNNNSMASLLEDNSLRLSLESSERNLFDCIQKACKALAEGRVEGYPAKDVQVRVAGGWVRDKVLGMKSDDVDIALDNCTGEEFANCLKTYMQLFEHETIGRIGVIAANPDQSKHLETATMKVCGIEVDFSNLRHEAYADDSRIPEIVIGTPVEDSYRRDFTINALYYNVHTNQVEDWTRRGLKDLLETRLVTTPLDAHHTFRDDPLRVLRAIRFAVRFGMELSDDLQEACMSTTIHQELHRKVSRERVGKELEGMLSGKHANPINALQLICRLNLAGSIFCLPAEDTIRGRLCSRNLEPFKCASEELSVLKADAWEESRKCIQILPSILRALRGDNNSNLTVFDPRLTYLAATILPFGKLEYEEKKKTKPIVEFMIREGIKFKNKDVIAVKTVFEHYEKMVQLLQVEPEVSKAVRLQTGLLLRDTREMWVTTLAIAAVTLIRQQEQVGEVSTFLERAQRWYSFIASDLNLDGCWKLKPILNGKELVELLEIPRGPIVGIYAQEQTEWILMNPEGTAEECREHLTMVKKKRENELPLSELQVAKKIHR</sequence>
<dbReference type="Proteomes" id="UP001295423">
    <property type="component" value="Unassembled WGS sequence"/>
</dbReference>
<keyword evidence="2 4" id="KW-0808">Transferase</keyword>
<name>A0AAD2FVH5_9STRA</name>
<dbReference type="SUPFAM" id="SSF81891">
    <property type="entry name" value="Poly A polymerase C-terminal region-like"/>
    <property type="match status" value="1"/>
</dbReference>
<comment type="similarity">
    <text evidence="1 4">Belongs to the tRNA nucleotidyltransferase/poly(A) polymerase family.</text>
</comment>
<dbReference type="PANTHER" id="PTHR13734">
    <property type="entry name" value="TRNA-NUCLEOTIDYLTRANSFERASE"/>
    <property type="match status" value="1"/>
</dbReference>
<dbReference type="SUPFAM" id="SSF81301">
    <property type="entry name" value="Nucleotidyltransferase"/>
    <property type="match status" value="1"/>
</dbReference>
<dbReference type="EMBL" id="CAKOGP040001858">
    <property type="protein sequence ID" value="CAJ1954114.1"/>
    <property type="molecule type" value="Genomic_DNA"/>
</dbReference>
<dbReference type="GO" id="GO:0052927">
    <property type="term" value="F:CC tRNA cytidylyltransferase activity"/>
    <property type="evidence" value="ECO:0007669"/>
    <property type="project" value="TreeGrafter"/>
</dbReference>
<dbReference type="PANTHER" id="PTHR13734:SF5">
    <property type="entry name" value="CCA TRNA NUCLEOTIDYLTRANSFERASE, MITOCHONDRIAL"/>
    <property type="match status" value="1"/>
</dbReference>
<dbReference type="CDD" id="cd05398">
    <property type="entry name" value="NT_ClassII-CCAase"/>
    <property type="match status" value="1"/>
</dbReference>
<evidence type="ECO:0000256" key="4">
    <source>
        <dbReference type="RuleBase" id="RU003953"/>
    </source>
</evidence>
<evidence type="ECO:0000256" key="2">
    <source>
        <dbReference type="ARBA" id="ARBA00022679"/>
    </source>
</evidence>
<evidence type="ECO:0000256" key="3">
    <source>
        <dbReference type="ARBA" id="ARBA00022884"/>
    </source>
</evidence>
<dbReference type="Gene3D" id="3.30.460.10">
    <property type="entry name" value="Beta Polymerase, domain 2"/>
    <property type="match status" value="1"/>
</dbReference>
<evidence type="ECO:0000313" key="6">
    <source>
        <dbReference type="EMBL" id="CAJ1954114.1"/>
    </source>
</evidence>
<feature type="domain" description="Poly A polymerase head" evidence="5">
    <location>
        <begin position="87"/>
        <end position="222"/>
    </location>
</feature>
<protein>
    <recommendedName>
        <fullName evidence="5">Poly A polymerase head domain-containing protein</fullName>
    </recommendedName>
</protein>
<proteinExistence type="inferred from homology"/>
<reference evidence="6" key="1">
    <citation type="submission" date="2023-08" db="EMBL/GenBank/DDBJ databases">
        <authorList>
            <person name="Audoor S."/>
            <person name="Bilcke G."/>
        </authorList>
    </citation>
    <scope>NUCLEOTIDE SEQUENCE</scope>
</reference>
<keyword evidence="3 4" id="KW-0694">RNA-binding</keyword>
<comment type="caution">
    <text evidence="6">The sequence shown here is derived from an EMBL/GenBank/DDBJ whole genome shotgun (WGS) entry which is preliminary data.</text>
</comment>
<dbReference type="Pfam" id="PF01743">
    <property type="entry name" value="PolyA_pol"/>
    <property type="match status" value="1"/>
</dbReference>
<gene>
    <name evidence="6" type="ORF">CYCCA115_LOCUS14709</name>
</gene>
<dbReference type="GO" id="GO:0001680">
    <property type="term" value="P:tRNA 3'-terminal CCA addition"/>
    <property type="evidence" value="ECO:0007669"/>
    <property type="project" value="UniProtKB-ARBA"/>
</dbReference>
<dbReference type="InterPro" id="IPR043519">
    <property type="entry name" value="NT_sf"/>
</dbReference>
<dbReference type="InterPro" id="IPR002646">
    <property type="entry name" value="PolA_pol_head_dom"/>
</dbReference>
<organism evidence="6 7">
    <name type="scientific">Cylindrotheca closterium</name>
    <dbReference type="NCBI Taxonomy" id="2856"/>
    <lineage>
        <taxon>Eukaryota</taxon>
        <taxon>Sar</taxon>
        <taxon>Stramenopiles</taxon>
        <taxon>Ochrophyta</taxon>
        <taxon>Bacillariophyta</taxon>
        <taxon>Bacillariophyceae</taxon>
        <taxon>Bacillariophycidae</taxon>
        <taxon>Bacillariales</taxon>
        <taxon>Bacillariaceae</taxon>
        <taxon>Cylindrotheca</taxon>
    </lineage>
</organism>
<dbReference type="GO" id="GO:0052929">
    <property type="term" value="F:ATP:3'-cytidine-cytidine-tRNA adenylyltransferase activity"/>
    <property type="evidence" value="ECO:0007669"/>
    <property type="project" value="TreeGrafter"/>
</dbReference>
<dbReference type="AlphaFoldDB" id="A0AAD2FVH5"/>